<dbReference type="SMART" id="SM00717">
    <property type="entry name" value="SANT"/>
    <property type="match status" value="3"/>
</dbReference>
<feature type="domain" description="Myb-like" evidence="4">
    <location>
        <begin position="48"/>
        <end position="99"/>
    </location>
</feature>
<accession>A2GBB9</accession>
<dbReference type="Pfam" id="PF13921">
    <property type="entry name" value="Myb_DNA-bind_6"/>
    <property type="match status" value="1"/>
</dbReference>
<gene>
    <name evidence="6" type="ORF">TVAG_527380</name>
</gene>
<sequence>MGRKWDDAEDNLLRKLVAQHGKQWSLIASKIPNRTASQVSSRWEKCIDPALTKGPFSPEEDAAIIEYVNKNGPTSWPRLAEILHQRSPKQCRERWFNHLDPSLSKESWTNDEDIIIFEHYQVLGPKWSAIAKYLRHRSDNSIKNRWNSSISKRIKVDANGRKILVGEPSKKNHKVKNRHKPALQPLPIPPGPTANRLNIEVTQNGARQQDQYLQMPPMINYPGYPPGLQPMPIPQQAQSMLQIPQFISQPQIPKQLGTPLQAQMPQPIQQLQQIQMQQQQMSKTLGQLTPQIPVQNQLASQIGQPTPTIPAQIAQTPVGEATIPYPLFATTGTPIPDLFSPTSPFGIGGPFAMQSPAVTKPSEANVFK</sequence>
<dbReference type="PROSITE" id="PS51294">
    <property type="entry name" value="HTH_MYB"/>
    <property type="match status" value="3"/>
</dbReference>
<reference evidence="6" key="2">
    <citation type="journal article" date="2007" name="Science">
        <title>Draft genome sequence of the sexually transmitted pathogen Trichomonas vaginalis.</title>
        <authorList>
            <person name="Carlton J.M."/>
            <person name="Hirt R.P."/>
            <person name="Silva J.C."/>
            <person name="Delcher A.L."/>
            <person name="Schatz M."/>
            <person name="Zhao Q."/>
            <person name="Wortman J.R."/>
            <person name="Bidwell S.L."/>
            <person name="Alsmark U.C.M."/>
            <person name="Besteiro S."/>
            <person name="Sicheritz-Ponten T."/>
            <person name="Noel C.J."/>
            <person name="Dacks J.B."/>
            <person name="Foster P.G."/>
            <person name="Simillion C."/>
            <person name="Van de Peer Y."/>
            <person name="Miranda-Saavedra D."/>
            <person name="Barton G.J."/>
            <person name="Westrop G.D."/>
            <person name="Mueller S."/>
            <person name="Dessi D."/>
            <person name="Fiori P.L."/>
            <person name="Ren Q."/>
            <person name="Paulsen I."/>
            <person name="Zhang H."/>
            <person name="Bastida-Corcuera F.D."/>
            <person name="Simoes-Barbosa A."/>
            <person name="Brown M.T."/>
            <person name="Hayes R.D."/>
            <person name="Mukherjee M."/>
            <person name="Okumura C.Y."/>
            <person name="Schneider R."/>
            <person name="Smith A.J."/>
            <person name="Vanacova S."/>
            <person name="Villalvazo M."/>
            <person name="Haas B.J."/>
            <person name="Pertea M."/>
            <person name="Feldblyum T.V."/>
            <person name="Utterback T.R."/>
            <person name="Shu C.L."/>
            <person name="Osoegawa K."/>
            <person name="de Jong P.J."/>
            <person name="Hrdy I."/>
            <person name="Horvathova L."/>
            <person name="Zubacova Z."/>
            <person name="Dolezal P."/>
            <person name="Malik S.B."/>
            <person name="Logsdon J.M. Jr."/>
            <person name="Henze K."/>
            <person name="Gupta A."/>
            <person name="Wang C.C."/>
            <person name="Dunne R.L."/>
            <person name="Upcroft J.A."/>
            <person name="Upcroft P."/>
            <person name="White O."/>
            <person name="Salzberg S.L."/>
            <person name="Tang P."/>
            <person name="Chiu C.-H."/>
            <person name="Lee Y.-S."/>
            <person name="Embley T.M."/>
            <person name="Coombs G.H."/>
            <person name="Mottram J.C."/>
            <person name="Tachezy J."/>
            <person name="Fraser-Liggett C.M."/>
            <person name="Johnson P.J."/>
        </authorList>
    </citation>
    <scope>NUCLEOTIDE SEQUENCE [LARGE SCALE GENOMIC DNA]</scope>
    <source>
        <strain evidence="6">G3</strain>
    </source>
</reference>
<feature type="region of interest" description="Disordered" evidence="3">
    <location>
        <begin position="171"/>
        <end position="191"/>
    </location>
</feature>
<dbReference type="InterPro" id="IPR050560">
    <property type="entry name" value="MYB_TF"/>
</dbReference>
<keyword evidence="7" id="KW-1185">Reference proteome</keyword>
<evidence type="ECO:0000313" key="6">
    <source>
        <dbReference type="EMBL" id="EAX85550.1"/>
    </source>
</evidence>
<keyword evidence="1" id="KW-0677">Repeat</keyword>
<dbReference type="Pfam" id="PF00249">
    <property type="entry name" value="Myb_DNA-binding"/>
    <property type="match status" value="1"/>
</dbReference>
<dbReference type="InParanoid" id="A2GBB9"/>
<evidence type="ECO:0000259" key="4">
    <source>
        <dbReference type="PROSITE" id="PS50090"/>
    </source>
</evidence>
<dbReference type="Proteomes" id="UP000001542">
    <property type="component" value="Unassembled WGS sequence"/>
</dbReference>
<dbReference type="STRING" id="5722.A2GBB9"/>
<dbReference type="CDD" id="cd00167">
    <property type="entry name" value="SANT"/>
    <property type="match status" value="3"/>
</dbReference>
<feature type="domain" description="HTH myb-type" evidence="5">
    <location>
        <begin position="105"/>
        <end position="154"/>
    </location>
</feature>
<keyword evidence="2 6" id="KW-0238">DNA-binding</keyword>
<dbReference type="OMA" id="PMHARAM"/>
<dbReference type="SUPFAM" id="SSF46689">
    <property type="entry name" value="Homeodomain-like"/>
    <property type="match status" value="2"/>
</dbReference>
<dbReference type="FunFam" id="1.10.10.60:FF:000010">
    <property type="entry name" value="Transcriptional activator Myb isoform A"/>
    <property type="match status" value="1"/>
</dbReference>
<dbReference type="GO" id="GO:0000978">
    <property type="term" value="F:RNA polymerase II cis-regulatory region sequence-specific DNA binding"/>
    <property type="evidence" value="ECO:0000318"/>
    <property type="project" value="GO_Central"/>
</dbReference>
<feature type="domain" description="Myb-like" evidence="4">
    <location>
        <begin position="100"/>
        <end position="150"/>
    </location>
</feature>
<dbReference type="KEGG" id="tva:4743191"/>
<evidence type="ECO:0000256" key="2">
    <source>
        <dbReference type="ARBA" id="ARBA00023125"/>
    </source>
</evidence>
<dbReference type="PROSITE" id="PS50090">
    <property type="entry name" value="MYB_LIKE"/>
    <property type="match status" value="3"/>
</dbReference>
<proteinExistence type="predicted"/>
<evidence type="ECO:0000313" key="7">
    <source>
        <dbReference type="Proteomes" id="UP000001542"/>
    </source>
</evidence>
<dbReference type="Gene3D" id="1.10.10.60">
    <property type="entry name" value="Homeodomain-like"/>
    <property type="match status" value="3"/>
</dbReference>
<organism evidence="6 7">
    <name type="scientific">Trichomonas vaginalis (strain ATCC PRA-98 / G3)</name>
    <dbReference type="NCBI Taxonomy" id="412133"/>
    <lineage>
        <taxon>Eukaryota</taxon>
        <taxon>Metamonada</taxon>
        <taxon>Parabasalia</taxon>
        <taxon>Trichomonadida</taxon>
        <taxon>Trichomonadidae</taxon>
        <taxon>Trichomonas</taxon>
    </lineage>
</organism>
<reference evidence="6" key="1">
    <citation type="submission" date="2006-10" db="EMBL/GenBank/DDBJ databases">
        <authorList>
            <person name="Amadeo P."/>
            <person name="Zhao Q."/>
            <person name="Wortman J."/>
            <person name="Fraser-Liggett C."/>
            <person name="Carlton J."/>
        </authorList>
    </citation>
    <scope>NUCLEOTIDE SEQUENCE</scope>
    <source>
        <strain evidence="6">G3</strain>
    </source>
</reference>
<name>A2GBB9_TRIV3</name>
<protein>
    <submittedName>
        <fullName evidence="6">Myb-like DNA-binding domain containing protein</fullName>
    </submittedName>
</protein>
<evidence type="ECO:0000256" key="3">
    <source>
        <dbReference type="SAM" id="MobiDB-lite"/>
    </source>
</evidence>
<dbReference type="PANTHER" id="PTHR45614">
    <property type="entry name" value="MYB PROTEIN-RELATED"/>
    <property type="match status" value="1"/>
</dbReference>
<dbReference type="GO" id="GO:0000981">
    <property type="term" value="F:DNA-binding transcription factor activity, RNA polymerase II-specific"/>
    <property type="evidence" value="ECO:0000318"/>
    <property type="project" value="GO_Central"/>
</dbReference>
<dbReference type="EMBL" id="DS114902">
    <property type="protein sequence ID" value="EAX85550.1"/>
    <property type="molecule type" value="Genomic_DNA"/>
</dbReference>
<dbReference type="GO" id="GO:0005634">
    <property type="term" value="C:nucleus"/>
    <property type="evidence" value="ECO:0000318"/>
    <property type="project" value="GO_Central"/>
</dbReference>
<dbReference type="PANTHER" id="PTHR45614:SF25">
    <property type="entry name" value="MYB PROTEIN"/>
    <property type="match status" value="1"/>
</dbReference>
<feature type="domain" description="HTH myb-type" evidence="5">
    <location>
        <begin position="48"/>
        <end position="103"/>
    </location>
</feature>
<dbReference type="VEuPathDB" id="TrichDB:TVAG_527380"/>
<feature type="domain" description="Myb-like" evidence="4">
    <location>
        <begin position="1"/>
        <end position="47"/>
    </location>
</feature>
<dbReference type="VEuPathDB" id="TrichDB:TVAGG3_0286340"/>
<dbReference type="RefSeq" id="XP_001298480.1">
    <property type="nucleotide sequence ID" value="XM_001298479.1"/>
</dbReference>
<dbReference type="OrthoDB" id="2143914at2759"/>
<dbReference type="eggNOG" id="KOG0048">
    <property type="taxonomic scope" value="Eukaryota"/>
</dbReference>
<dbReference type="InterPro" id="IPR009057">
    <property type="entry name" value="Homeodomain-like_sf"/>
</dbReference>
<dbReference type="GO" id="GO:0006355">
    <property type="term" value="P:regulation of DNA-templated transcription"/>
    <property type="evidence" value="ECO:0000318"/>
    <property type="project" value="GO_Central"/>
</dbReference>
<evidence type="ECO:0000256" key="1">
    <source>
        <dbReference type="ARBA" id="ARBA00022737"/>
    </source>
</evidence>
<dbReference type="AlphaFoldDB" id="A2GBB9"/>
<evidence type="ECO:0000259" key="5">
    <source>
        <dbReference type="PROSITE" id="PS51294"/>
    </source>
</evidence>
<feature type="compositionally biased region" description="Basic residues" evidence="3">
    <location>
        <begin position="171"/>
        <end position="181"/>
    </location>
</feature>
<dbReference type="InterPro" id="IPR001005">
    <property type="entry name" value="SANT/Myb"/>
</dbReference>
<dbReference type="SMR" id="A2GBB9"/>
<feature type="domain" description="HTH myb-type" evidence="5">
    <location>
        <begin position="1"/>
        <end position="47"/>
    </location>
</feature>
<dbReference type="InterPro" id="IPR017930">
    <property type="entry name" value="Myb_dom"/>
</dbReference>